<protein>
    <submittedName>
        <fullName evidence="2">Uncharacterized protein</fullName>
    </submittedName>
</protein>
<dbReference type="Proteomes" id="UP000018888">
    <property type="component" value="Unassembled WGS sequence"/>
</dbReference>
<proteinExistence type="predicted"/>
<dbReference type="AlphaFoldDB" id="A0A2P4PBK4"/>
<reference evidence="2 3" key="2">
    <citation type="journal article" date="2018" name="New Phytol.">
        <title>High intraspecific genome diversity in the model arbuscular mycorrhizal symbiont Rhizophagus irregularis.</title>
        <authorList>
            <person name="Chen E.C.H."/>
            <person name="Morin E."/>
            <person name="Beaudet D."/>
            <person name="Noel J."/>
            <person name="Yildirir G."/>
            <person name="Ndikumana S."/>
            <person name="Charron P."/>
            <person name="St-Onge C."/>
            <person name="Giorgi J."/>
            <person name="Kruger M."/>
            <person name="Marton T."/>
            <person name="Ropars J."/>
            <person name="Grigoriev I.V."/>
            <person name="Hainaut M."/>
            <person name="Henrissat B."/>
            <person name="Roux C."/>
            <person name="Martin F."/>
            <person name="Corradi N."/>
        </authorList>
    </citation>
    <scope>NUCLEOTIDE SEQUENCE [LARGE SCALE GENOMIC DNA]</scope>
    <source>
        <strain evidence="2 3">DAOM 197198</strain>
    </source>
</reference>
<evidence type="ECO:0000313" key="2">
    <source>
        <dbReference type="EMBL" id="POG62745.1"/>
    </source>
</evidence>
<name>A0A2P4PBK4_RHIID</name>
<accession>A0A2P4PBK4</accession>
<dbReference type="EMBL" id="AUPC02000290">
    <property type="protein sequence ID" value="POG62745.1"/>
    <property type="molecule type" value="Genomic_DNA"/>
</dbReference>
<organism evidence="2 3">
    <name type="scientific">Rhizophagus irregularis (strain DAOM 181602 / DAOM 197198 / MUCL 43194)</name>
    <name type="common">Arbuscular mycorrhizal fungus</name>
    <name type="synonym">Glomus intraradices</name>
    <dbReference type="NCBI Taxonomy" id="747089"/>
    <lineage>
        <taxon>Eukaryota</taxon>
        <taxon>Fungi</taxon>
        <taxon>Fungi incertae sedis</taxon>
        <taxon>Mucoromycota</taxon>
        <taxon>Glomeromycotina</taxon>
        <taxon>Glomeromycetes</taxon>
        <taxon>Glomerales</taxon>
        <taxon>Glomeraceae</taxon>
        <taxon>Rhizophagus</taxon>
    </lineage>
</organism>
<keyword evidence="1" id="KW-0472">Membrane</keyword>
<evidence type="ECO:0000313" key="3">
    <source>
        <dbReference type="Proteomes" id="UP000018888"/>
    </source>
</evidence>
<feature type="transmembrane region" description="Helical" evidence="1">
    <location>
        <begin position="31"/>
        <end position="52"/>
    </location>
</feature>
<reference evidence="2 3" key="1">
    <citation type="journal article" date="2013" name="Proc. Natl. Acad. Sci. U.S.A.">
        <title>Genome of an arbuscular mycorrhizal fungus provides insight into the oldest plant symbiosis.</title>
        <authorList>
            <person name="Tisserant E."/>
            <person name="Malbreil M."/>
            <person name="Kuo A."/>
            <person name="Kohler A."/>
            <person name="Symeonidi A."/>
            <person name="Balestrini R."/>
            <person name="Charron P."/>
            <person name="Duensing N."/>
            <person name="Frei Dit Frey N."/>
            <person name="Gianinazzi-Pearson V."/>
            <person name="Gilbert L.B."/>
            <person name="Handa Y."/>
            <person name="Herr J.R."/>
            <person name="Hijri M."/>
            <person name="Koul R."/>
            <person name="Kawaguchi M."/>
            <person name="Krajinski F."/>
            <person name="Lammers P.J."/>
            <person name="Masclaux F.G."/>
            <person name="Murat C."/>
            <person name="Morin E."/>
            <person name="Ndikumana S."/>
            <person name="Pagni M."/>
            <person name="Petitpierre D."/>
            <person name="Requena N."/>
            <person name="Rosikiewicz P."/>
            <person name="Riley R."/>
            <person name="Saito K."/>
            <person name="San Clemente H."/>
            <person name="Shapiro H."/>
            <person name="van Tuinen D."/>
            <person name="Becard G."/>
            <person name="Bonfante P."/>
            <person name="Paszkowski U."/>
            <person name="Shachar-Hill Y.Y."/>
            <person name="Tuskan G.A."/>
            <person name="Young P.W."/>
            <person name="Sanders I.R."/>
            <person name="Henrissat B."/>
            <person name="Rensing S.A."/>
            <person name="Grigoriev I.V."/>
            <person name="Corradi N."/>
            <person name="Roux C."/>
            <person name="Martin F."/>
        </authorList>
    </citation>
    <scope>NUCLEOTIDE SEQUENCE [LARGE SCALE GENOMIC DNA]</scope>
    <source>
        <strain evidence="2 3">DAOM 197198</strain>
    </source>
</reference>
<evidence type="ECO:0000256" key="1">
    <source>
        <dbReference type="SAM" id="Phobius"/>
    </source>
</evidence>
<sequence length="125" mass="14672">MLDLLSELISNRVENLRPFLFRRYWKRLLSLKFLLSITLSNLITNLFLMHLIQESVRFLVFRFQLLDSGLEFGIFSITPLIIFPIRSYSASDTESLILRPEFSASSSVMRCFNNSSSDDMIYIYN</sequence>
<feature type="transmembrane region" description="Helical" evidence="1">
    <location>
        <begin position="72"/>
        <end position="89"/>
    </location>
</feature>
<keyword evidence="1" id="KW-0812">Transmembrane</keyword>
<keyword evidence="1" id="KW-1133">Transmembrane helix</keyword>
<keyword evidence="3" id="KW-1185">Reference proteome</keyword>
<comment type="caution">
    <text evidence="2">The sequence shown here is derived from an EMBL/GenBank/DDBJ whole genome shotgun (WGS) entry which is preliminary data.</text>
</comment>
<gene>
    <name evidence="2" type="ORF">GLOIN_2v598493</name>
</gene>